<dbReference type="Pfam" id="PF07662">
    <property type="entry name" value="Nucleos_tra2_C"/>
    <property type="match status" value="1"/>
</dbReference>
<comment type="similarity">
    <text evidence="2">Belongs to the concentrative nucleoside transporter (CNT) (TC 2.A.41) family.</text>
</comment>
<comment type="caution">
    <text evidence="11">The sequence shown here is derived from an EMBL/GenBank/DDBJ whole genome shotgun (WGS) entry which is preliminary data.</text>
</comment>
<comment type="subcellular location">
    <subcellularLocation>
        <location evidence="1">Cell membrane</location>
        <topology evidence="1">Multi-pass membrane protein</topology>
    </subcellularLocation>
</comment>
<dbReference type="InterPro" id="IPR008276">
    <property type="entry name" value="C_nuclsd_transpt"/>
</dbReference>
<dbReference type="AlphaFoldDB" id="A0A917UUX4"/>
<dbReference type="InterPro" id="IPR011642">
    <property type="entry name" value="Gate_dom"/>
</dbReference>
<evidence type="ECO:0000256" key="6">
    <source>
        <dbReference type="ARBA" id="ARBA00023136"/>
    </source>
</evidence>
<feature type="domain" description="Concentrative nucleoside transporter N-terminal" evidence="8">
    <location>
        <begin position="9"/>
        <end position="80"/>
    </location>
</feature>
<feature type="transmembrane region" description="Helical" evidence="7">
    <location>
        <begin position="336"/>
        <end position="356"/>
    </location>
</feature>
<keyword evidence="4 7" id="KW-0812">Transmembrane</keyword>
<feature type="transmembrane region" description="Helical" evidence="7">
    <location>
        <begin position="166"/>
        <end position="186"/>
    </location>
</feature>
<evidence type="ECO:0000256" key="1">
    <source>
        <dbReference type="ARBA" id="ARBA00004651"/>
    </source>
</evidence>
<dbReference type="InterPro" id="IPR011657">
    <property type="entry name" value="CNT_C_dom"/>
</dbReference>
<feature type="transmembrane region" description="Helical" evidence="7">
    <location>
        <begin position="29"/>
        <end position="47"/>
    </location>
</feature>
<reference evidence="11" key="2">
    <citation type="submission" date="2020-09" db="EMBL/GenBank/DDBJ databases">
        <authorList>
            <person name="Sun Q."/>
            <person name="Ohkuma M."/>
        </authorList>
    </citation>
    <scope>NUCLEOTIDE SEQUENCE</scope>
    <source>
        <strain evidence="11">JCM 12580</strain>
    </source>
</reference>
<feature type="transmembrane region" description="Helical" evidence="7">
    <location>
        <begin position="377"/>
        <end position="395"/>
    </location>
</feature>
<reference evidence="11" key="1">
    <citation type="journal article" date="2014" name="Int. J. Syst. Evol. Microbiol.">
        <title>Complete genome sequence of Corynebacterium casei LMG S-19264T (=DSM 44701T), isolated from a smear-ripened cheese.</title>
        <authorList>
            <consortium name="US DOE Joint Genome Institute (JGI-PGF)"/>
            <person name="Walter F."/>
            <person name="Albersmeier A."/>
            <person name="Kalinowski J."/>
            <person name="Ruckert C."/>
        </authorList>
    </citation>
    <scope>NUCLEOTIDE SEQUENCE</scope>
    <source>
        <strain evidence="11">JCM 12580</strain>
    </source>
</reference>
<dbReference type="GO" id="GO:0005886">
    <property type="term" value="C:plasma membrane"/>
    <property type="evidence" value="ECO:0007669"/>
    <property type="project" value="UniProtKB-SubCell"/>
</dbReference>
<name>A0A917UUX4_9BACI</name>
<dbReference type="Pfam" id="PF01773">
    <property type="entry name" value="Nucleos_tra2_N"/>
    <property type="match status" value="1"/>
</dbReference>
<sequence>MDILFGIIAIAVVLGLAYLMSNDKKNINYRGIIVMLLAQLVITWFMFNTQIGSAVIKGISAGFNKLIEFGKEGINFVVGGIQIAEGGSVFFFNVLLLIIFFATLLSVLTYLRILPPIIKYLGGLLSKVTGLPRVESFNAVNSIFFGQSEALLAIKTQFHHLDNNRLYIVSASAMGSVSASIVGAYLQILPPEYVLAALPLNMFSALILASIIAPVNIPKEEDQVDVQEVSHDKSIFEAMSNGALDGGKIALIVAAMLIAFIASLELVNWLIQLVFAGLTLQDILGYIIAPIGILMGISPGEVIEAGGVMGTKIVTNEFVAMLEFEQKMGGLSEKTIGIVSVFLTSFANFSSIGIIAGTVQGIDSKKAVQVSGFGMKLLIGATFASILSATIAGLFL</sequence>
<dbReference type="PANTHER" id="PTHR10590">
    <property type="entry name" value="SODIUM/NUCLEOSIDE COTRANSPORTER"/>
    <property type="match status" value="1"/>
</dbReference>
<feature type="transmembrane region" description="Helical" evidence="7">
    <location>
        <begin position="193"/>
        <end position="213"/>
    </location>
</feature>
<keyword evidence="3" id="KW-1003">Cell membrane</keyword>
<evidence type="ECO:0000256" key="3">
    <source>
        <dbReference type="ARBA" id="ARBA00022475"/>
    </source>
</evidence>
<feature type="transmembrane region" description="Helical" evidence="7">
    <location>
        <begin position="283"/>
        <end position="300"/>
    </location>
</feature>
<dbReference type="RefSeq" id="WP_188631810.1">
    <property type="nucleotide sequence ID" value="NZ_BMNQ01000006.1"/>
</dbReference>
<evidence type="ECO:0000313" key="11">
    <source>
        <dbReference type="EMBL" id="GGJ88110.1"/>
    </source>
</evidence>
<organism evidence="11 12">
    <name type="scientific">Lentibacillus kapialis</name>
    <dbReference type="NCBI Taxonomy" id="340214"/>
    <lineage>
        <taxon>Bacteria</taxon>
        <taxon>Bacillati</taxon>
        <taxon>Bacillota</taxon>
        <taxon>Bacilli</taxon>
        <taxon>Bacillales</taxon>
        <taxon>Bacillaceae</taxon>
        <taxon>Lentibacillus</taxon>
    </lineage>
</organism>
<accession>A0A917UUX4</accession>
<evidence type="ECO:0000256" key="5">
    <source>
        <dbReference type="ARBA" id="ARBA00022989"/>
    </source>
</evidence>
<evidence type="ECO:0000313" key="12">
    <source>
        <dbReference type="Proteomes" id="UP000658382"/>
    </source>
</evidence>
<evidence type="ECO:0000259" key="8">
    <source>
        <dbReference type="Pfam" id="PF01773"/>
    </source>
</evidence>
<feature type="domain" description="Concentrative nucleoside transporter C-terminal" evidence="9">
    <location>
        <begin position="193"/>
        <end position="393"/>
    </location>
</feature>
<keyword evidence="6 7" id="KW-0472">Membrane</keyword>
<feature type="domain" description="Nucleoside transporter/FeoB GTPase Gate" evidence="10">
    <location>
        <begin position="91"/>
        <end position="189"/>
    </location>
</feature>
<evidence type="ECO:0000259" key="10">
    <source>
        <dbReference type="Pfam" id="PF07670"/>
    </source>
</evidence>
<dbReference type="GO" id="GO:0005337">
    <property type="term" value="F:nucleoside transmembrane transporter activity"/>
    <property type="evidence" value="ECO:0007669"/>
    <property type="project" value="InterPro"/>
</dbReference>
<proteinExistence type="inferred from homology"/>
<evidence type="ECO:0000256" key="2">
    <source>
        <dbReference type="ARBA" id="ARBA00009033"/>
    </source>
</evidence>
<dbReference type="PANTHER" id="PTHR10590:SF23">
    <property type="entry name" value="NUPC_NUPG FAMILY NUCLEOSIDE CNT TRANSPORTER"/>
    <property type="match status" value="1"/>
</dbReference>
<dbReference type="Proteomes" id="UP000658382">
    <property type="component" value="Unassembled WGS sequence"/>
</dbReference>
<gene>
    <name evidence="11" type="primary">nupC</name>
    <name evidence="11" type="ORF">GCM10007063_08270</name>
</gene>
<keyword evidence="12" id="KW-1185">Reference proteome</keyword>
<feature type="transmembrane region" description="Helical" evidence="7">
    <location>
        <begin position="249"/>
        <end position="271"/>
    </location>
</feature>
<feature type="transmembrane region" description="Helical" evidence="7">
    <location>
        <begin position="90"/>
        <end position="111"/>
    </location>
</feature>
<evidence type="ECO:0000259" key="9">
    <source>
        <dbReference type="Pfam" id="PF07662"/>
    </source>
</evidence>
<dbReference type="GO" id="GO:0015293">
    <property type="term" value="F:symporter activity"/>
    <property type="evidence" value="ECO:0007669"/>
    <property type="project" value="TreeGrafter"/>
</dbReference>
<protein>
    <submittedName>
        <fullName evidence="11">Nucleoside transporter</fullName>
    </submittedName>
</protein>
<dbReference type="Pfam" id="PF07670">
    <property type="entry name" value="Gate"/>
    <property type="match status" value="1"/>
</dbReference>
<evidence type="ECO:0000256" key="7">
    <source>
        <dbReference type="SAM" id="Phobius"/>
    </source>
</evidence>
<dbReference type="EMBL" id="BMNQ01000006">
    <property type="protein sequence ID" value="GGJ88110.1"/>
    <property type="molecule type" value="Genomic_DNA"/>
</dbReference>
<evidence type="ECO:0000256" key="4">
    <source>
        <dbReference type="ARBA" id="ARBA00022692"/>
    </source>
</evidence>
<dbReference type="InterPro" id="IPR002668">
    <property type="entry name" value="CNT_N_dom"/>
</dbReference>
<keyword evidence="5 7" id="KW-1133">Transmembrane helix</keyword>